<evidence type="ECO:0000256" key="4">
    <source>
        <dbReference type="ARBA" id="ARBA00023015"/>
    </source>
</evidence>
<evidence type="ECO:0000259" key="10">
    <source>
        <dbReference type="PROSITE" id="PS50102"/>
    </source>
</evidence>
<reference evidence="11" key="1">
    <citation type="submission" date="2023-06" db="EMBL/GenBank/DDBJ databases">
        <title>Genomic analysis of the entomopathogenic nematode Steinernema hermaphroditum.</title>
        <authorList>
            <person name="Schwarz E.M."/>
            <person name="Heppert J.K."/>
            <person name="Baniya A."/>
            <person name="Schwartz H.T."/>
            <person name="Tan C.-H."/>
            <person name="Antoshechkin I."/>
            <person name="Sternberg P.W."/>
            <person name="Goodrich-Blair H."/>
            <person name="Dillman A.R."/>
        </authorList>
    </citation>
    <scope>NUCLEOTIDE SEQUENCE</scope>
    <source>
        <strain evidence="11">PS9179</strain>
        <tissue evidence="11">Whole animal</tissue>
    </source>
</reference>
<dbReference type="InterPro" id="IPR012677">
    <property type="entry name" value="Nucleotide-bd_a/b_plait_sf"/>
</dbReference>
<dbReference type="GO" id="GO:0008380">
    <property type="term" value="P:RNA splicing"/>
    <property type="evidence" value="ECO:0007669"/>
    <property type="project" value="UniProtKB-KW"/>
</dbReference>
<dbReference type="AlphaFoldDB" id="A0AA39GZ03"/>
<feature type="region of interest" description="Disordered" evidence="9">
    <location>
        <begin position="391"/>
        <end position="414"/>
    </location>
</feature>
<dbReference type="GO" id="GO:0003723">
    <property type="term" value="F:RNA binding"/>
    <property type="evidence" value="ECO:0007669"/>
    <property type="project" value="UniProtKB-UniRule"/>
</dbReference>
<evidence type="ECO:0000256" key="8">
    <source>
        <dbReference type="PROSITE-ProRule" id="PRU00176"/>
    </source>
</evidence>
<gene>
    <name evidence="11" type="ORF">QR680_001600</name>
</gene>
<dbReference type="GO" id="GO:0000785">
    <property type="term" value="C:chromatin"/>
    <property type="evidence" value="ECO:0007669"/>
    <property type="project" value="TreeGrafter"/>
</dbReference>
<dbReference type="Pfam" id="PF18694">
    <property type="entry name" value="TDP-43_N"/>
    <property type="match status" value="1"/>
</dbReference>
<dbReference type="PANTHER" id="PTHR48033">
    <property type="entry name" value="RNA-BINDING (RRM/RBD/RNP MOTIFS) FAMILY PROTEIN"/>
    <property type="match status" value="1"/>
</dbReference>
<feature type="region of interest" description="Disordered" evidence="9">
    <location>
        <begin position="157"/>
        <end position="199"/>
    </location>
</feature>
<keyword evidence="7" id="KW-0539">Nucleus</keyword>
<dbReference type="EMBL" id="JAUCMV010000005">
    <property type="protein sequence ID" value="KAK0396165.1"/>
    <property type="molecule type" value="Genomic_DNA"/>
</dbReference>
<evidence type="ECO:0000256" key="1">
    <source>
        <dbReference type="ARBA" id="ARBA00004123"/>
    </source>
</evidence>
<keyword evidence="6" id="KW-0508">mRNA splicing</keyword>
<dbReference type="SUPFAM" id="SSF54928">
    <property type="entry name" value="RNA-binding domain, RBD"/>
    <property type="match status" value="2"/>
</dbReference>
<comment type="caution">
    <text evidence="11">The sequence shown here is derived from an EMBL/GenBank/DDBJ whole genome shotgun (WGS) entry which is preliminary data.</text>
</comment>
<evidence type="ECO:0000256" key="7">
    <source>
        <dbReference type="ARBA" id="ARBA00023242"/>
    </source>
</evidence>
<dbReference type="Pfam" id="PF00076">
    <property type="entry name" value="RRM_1"/>
    <property type="match status" value="1"/>
</dbReference>
<dbReference type="InterPro" id="IPR000504">
    <property type="entry name" value="RRM_dom"/>
</dbReference>
<dbReference type="GO" id="GO:0006397">
    <property type="term" value="P:mRNA processing"/>
    <property type="evidence" value="ECO:0007669"/>
    <property type="project" value="UniProtKB-KW"/>
</dbReference>
<dbReference type="InterPro" id="IPR041105">
    <property type="entry name" value="TDP-43_N"/>
</dbReference>
<comment type="subcellular location">
    <subcellularLocation>
        <location evidence="1">Nucleus</location>
    </subcellularLocation>
</comment>
<keyword evidence="3" id="KW-0677">Repeat</keyword>
<evidence type="ECO:0000256" key="2">
    <source>
        <dbReference type="ARBA" id="ARBA00022664"/>
    </source>
</evidence>
<dbReference type="Gene3D" id="3.30.70.330">
    <property type="match status" value="2"/>
</dbReference>
<dbReference type="Proteomes" id="UP001175271">
    <property type="component" value="Unassembled WGS sequence"/>
</dbReference>
<dbReference type="GO" id="GO:0010468">
    <property type="term" value="P:regulation of gene expression"/>
    <property type="evidence" value="ECO:0007669"/>
    <property type="project" value="TreeGrafter"/>
</dbReference>
<feature type="domain" description="RRM" evidence="10">
    <location>
        <begin position="294"/>
        <end position="373"/>
    </location>
</feature>
<keyword evidence="4" id="KW-0805">Transcription regulation</keyword>
<sequence>MTSAEIDATGVIAACNTDVKEAPEAEEKSALAAPLCNNNEPEYVLVTDGDDGERMELPTDPLDNSLGLATLSHAFPGAHGLKYRNPVTGASRALMVDQSGVKFLPPPGGWADKLFYAIFQAPSYTHVNIPRSSGKHSVAIRNVGQIIDYDELRGDQSTKRRKIMDESDSSDTEIGRNGSAGGQNLVKQKRMEIPSGTPKAEETRRCTDLIVLGLPYRTTVEQFKKYFEQFGGVVACELKRDDSGNSKGFGFVQMDAYDAQLRVLAKPTHIIDGRKCQVRIPNSKTKEAQTVMNCKLFVGRVSDKTTIEDLRKFFTHEAQRIQPDCNVVDVFIPKPFRNFAFVTLSHPSVVRELIEIGDFVLDGISMNVLAATPKDTAGDMSPMSPRYTSPICSSDSSYRGARNTSPSPSKISYFHDTPETYYQGPSSGKVGGSVSRNRYTGENRFTPGYMPSVPQRSTNVIASVIPPLPSRNMSLPMPPSSLNTNMYGSSQALESEIDALNLNNPEIVTAAWQAFWSTVHQGKGPHRSPQ</sequence>
<evidence type="ECO:0000313" key="12">
    <source>
        <dbReference type="Proteomes" id="UP001175271"/>
    </source>
</evidence>
<keyword evidence="2" id="KW-0507">mRNA processing</keyword>
<dbReference type="InterPro" id="IPR035979">
    <property type="entry name" value="RBD_domain_sf"/>
</dbReference>
<protein>
    <recommendedName>
        <fullName evidence="10">RRM domain-containing protein</fullName>
    </recommendedName>
</protein>
<evidence type="ECO:0000256" key="5">
    <source>
        <dbReference type="ARBA" id="ARBA00023163"/>
    </source>
</evidence>
<feature type="domain" description="RRM" evidence="10">
    <location>
        <begin position="207"/>
        <end position="285"/>
    </location>
</feature>
<evidence type="ECO:0000256" key="6">
    <source>
        <dbReference type="ARBA" id="ARBA00023187"/>
    </source>
</evidence>
<organism evidence="11 12">
    <name type="scientific">Steinernema hermaphroditum</name>
    <dbReference type="NCBI Taxonomy" id="289476"/>
    <lineage>
        <taxon>Eukaryota</taxon>
        <taxon>Metazoa</taxon>
        <taxon>Ecdysozoa</taxon>
        <taxon>Nematoda</taxon>
        <taxon>Chromadorea</taxon>
        <taxon>Rhabditida</taxon>
        <taxon>Tylenchina</taxon>
        <taxon>Panagrolaimomorpha</taxon>
        <taxon>Strongyloidoidea</taxon>
        <taxon>Steinernematidae</taxon>
        <taxon>Steinernema</taxon>
    </lineage>
</organism>
<dbReference type="SMART" id="SM00360">
    <property type="entry name" value="RRM"/>
    <property type="match status" value="2"/>
</dbReference>
<accession>A0AA39GZ03</accession>
<dbReference type="CDD" id="cd19609">
    <property type="entry name" value="NTD_TDP-43"/>
    <property type="match status" value="1"/>
</dbReference>
<keyword evidence="8" id="KW-0694">RNA-binding</keyword>
<name>A0AA39GZ03_9BILA</name>
<evidence type="ECO:0000256" key="3">
    <source>
        <dbReference type="ARBA" id="ARBA00022737"/>
    </source>
</evidence>
<dbReference type="PANTHER" id="PTHR48033:SF9">
    <property type="entry name" value="TAR DNA-BINDING PROTEIN 43"/>
    <property type="match status" value="1"/>
</dbReference>
<proteinExistence type="predicted"/>
<keyword evidence="12" id="KW-1185">Reference proteome</keyword>
<evidence type="ECO:0000256" key="9">
    <source>
        <dbReference type="SAM" id="MobiDB-lite"/>
    </source>
</evidence>
<keyword evidence="5" id="KW-0804">Transcription</keyword>
<feature type="compositionally biased region" description="Polar residues" evidence="9">
    <location>
        <begin position="391"/>
        <end position="410"/>
    </location>
</feature>
<dbReference type="GO" id="GO:0005654">
    <property type="term" value="C:nucleoplasm"/>
    <property type="evidence" value="ECO:0007669"/>
    <property type="project" value="TreeGrafter"/>
</dbReference>
<dbReference type="PROSITE" id="PS50102">
    <property type="entry name" value="RRM"/>
    <property type="match status" value="2"/>
</dbReference>
<evidence type="ECO:0000313" key="11">
    <source>
        <dbReference type="EMBL" id="KAK0396165.1"/>
    </source>
</evidence>